<dbReference type="GO" id="GO:0043386">
    <property type="term" value="P:mycotoxin biosynthetic process"/>
    <property type="evidence" value="ECO:0007669"/>
    <property type="project" value="InterPro"/>
</dbReference>
<comment type="pathway">
    <text evidence="1">Mycotoxin biosynthesis.</text>
</comment>
<dbReference type="Proteomes" id="UP000186601">
    <property type="component" value="Unassembled WGS sequence"/>
</dbReference>
<dbReference type="PANTHER" id="PTHR33365:SF11">
    <property type="entry name" value="TAT PATHWAY SIGNAL SEQUENCE"/>
    <property type="match status" value="1"/>
</dbReference>
<name>A0A2R6PVM8_9APHY</name>
<protein>
    <submittedName>
        <fullName evidence="4">Uncharacterized protein</fullName>
    </submittedName>
</protein>
<dbReference type="PANTHER" id="PTHR33365">
    <property type="entry name" value="YALI0B05434P"/>
    <property type="match status" value="1"/>
</dbReference>
<evidence type="ECO:0000256" key="1">
    <source>
        <dbReference type="ARBA" id="ARBA00004685"/>
    </source>
</evidence>
<keyword evidence="5" id="KW-1185">Reference proteome</keyword>
<dbReference type="OrthoDB" id="3687641at2759"/>
<comment type="caution">
    <text evidence="4">The sequence shown here is derived from an EMBL/GenBank/DDBJ whole genome shotgun (WGS) entry which is preliminary data.</text>
</comment>
<sequence>MLPVERRAVKMLVEDSVRYSLTDPEAEEEWLWTGPIGDHDIRLGQDQRAFAVAMFHELHCLRVMRRSLESGSYRRLHPVQQGHIHHCFNYLRQWTLCSADVTLEPGDFAKRNFTTERTGGVHTCHDWEPVYDMVNAGWDKWEEYRLARGVPDQPS</sequence>
<dbReference type="Pfam" id="PF11807">
    <property type="entry name" value="UstYa"/>
    <property type="match status" value="1"/>
</dbReference>
<reference evidence="4 5" key="1">
    <citation type="submission" date="2018-02" db="EMBL/GenBank/DDBJ databases">
        <title>Genome sequence of the basidiomycete white-rot fungus Phlebia centrifuga.</title>
        <authorList>
            <person name="Granchi Z."/>
            <person name="Peng M."/>
            <person name="de Vries R.P."/>
            <person name="Hilden K."/>
            <person name="Makela M.R."/>
            <person name="Grigoriev I."/>
            <person name="Riley R."/>
        </authorList>
    </citation>
    <scope>NUCLEOTIDE SEQUENCE [LARGE SCALE GENOMIC DNA]</scope>
    <source>
        <strain evidence="4 5">FBCC195</strain>
    </source>
</reference>
<dbReference type="InterPro" id="IPR021765">
    <property type="entry name" value="UstYa-like"/>
</dbReference>
<keyword evidence="2" id="KW-0560">Oxidoreductase</keyword>
<evidence type="ECO:0000256" key="2">
    <source>
        <dbReference type="ARBA" id="ARBA00023002"/>
    </source>
</evidence>
<accession>A0A2R6PVM8</accession>
<proteinExistence type="inferred from homology"/>
<organism evidence="4 5">
    <name type="scientific">Hermanssonia centrifuga</name>
    <dbReference type="NCBI Taxonomy" id="98765"/>
    <lineage>
        <taxon>Eukaryota</taxon>
        <taxon>Fungi</taxon>
        <taxon>Dikarya</taxon>
        <taxon>Basidiomycota</taxon>
        <taxon>Agaricomycotina</taxon>
        <taxon>Agaricomycetes</taxon>
        <taxon>Polyporales</taxon>
        <taxon>Meruliaceae</taxon>
        <taxon>Hermanssonia</taxon>
    </lineage>
</organism>
<gene>
    <name evidence="4" type="ORF">PHLCEN_2v4288</name>
</gene>
<comment type="similarity">
    <text evidence="3">Belongs to the ustYa family.</text>
</comment>
<dbReference type="AlphaFoldDB" id="A0A2R6PVM8"/>
<evidence type="ECO:0000256" key="3">
    <source>
        <dbReference type="ARBA" id="ARBA00035112"/>
    </source>
</evidence>
<dbReference type="EMBL" id="MLYV02000433">
    <property type="protein sequence ID" value="PSR97581.1"/>
    <property type="molecule type" value="Genomic_DNA"/>
</dbReference>
<dbReference type="STRING" id="98765.A0A2R6PVM8"/>
<dbReference type="GO" id="GO:0016491">
    <property type="term" value="F:oxidoreductase activity"/>
    <property type="evidence" value="ECO:0007669"/>
    <property type="project" value="UniProtKB-KW"/>
</dbReference>
<evidence type="ECO:0000313" key="5">
    <source>
        <dbReference type="Proteomes" id="UP000186601"/>
    </source>
</evidence>
<evidence type="ECO:0000313" key="4">
    <source>
        <dbReference type="EMBL" id="PSR97581.1"/>
    </source>
</evidence>